<evidence type="ECO:0000256" key="1">
    <source>
        <dbReference type="SAM" id="MobiDB-lite"/>
    </source>
</evidence>
<feature type="non-terminal residue" evidence="2">
    <location>
        <position position="485"/>
    </location>
</feature>
<proteinExistence type="predicted"/>
<dbReference type="AlphaFoldDB" id="A0A8J4BJM5"/>
<feature type="region of interest" description="Disordered" evidence="1">
    <location>
        <begin position="447"/>
        <end position="471"/>
    </location>
</feature>
<feature type="non-terminal residue" evidence="2">
    <location>
        <position position="1"/>
    </location>
</feature>
<dbReference type="Proteomes" id="UP000747399">
    <property type="component" value="Unassembled WGS sequence"/>
</dbReference>
<accession>A0A8J4BJM5</accession>
<evidence type="ECO:0000313" key="2">
    <source>
        <dbReference type="EMBL" id="GIL60049.1"/>
    </source>
</evidence>
<evidence type="ECO:0000313" key="3">
    <source>
        <dbReference type="Proteomes" id="UP000747399"/>
    </source>
</evidence>
<protein>
    <submittedName>
        <fullName evidence="2">Uncharacterized protein</fullName>
    </submittedName>
</protein>
<sequence length="485" mass="51702">GYYSCDSPTQRMRYAAAVVVFLLLFHTLGSRSQDFIPIFLKPQPLSCTQFTPVHSEFDFTCCILTGENTLQNGPTITLPTRTAFQGIGNSQCVWCDYNGGTARDDEDLKDYLDNDHGRRDGDSVYIDRGKNLTECPRLAVLSPAAPAAAAFPTHGIASRPNFSSYAPPAGALGDEGPSHGTPAALLQQKQQEEKQQPNLITTLDLASLSNIFTVAPKGQLALHNLHIIGALLPTSPYPLPAVSFLALSAFNISAATAAAAAVAAAATAATAVVPSSPSSTARNSRSNDSYHNNDLREQQQSQQQSSQSPLLHQPPLPPLILSDLVISTPSCEALMLHQAFACDASPSPNFTVTPTALVVHRYSTPTASITNVTLTCTREPPELFKCLAARTSTGAELLRSMAEMDKQVNAALLQFAISSASMIPTPAVYLHLERNITFTDALPATSNNATSNSNISSSSSSSSNQQQPYNHPITTVSTSRIIIFG</sequence>
<keyword evidence="3" id="KW-1185">Reference proteome</keyword>
<reference evidence="2" key="1">
    <citation type="journal article" date="2021" name="Proc. Natl. Acad. Sci. U.S.A.">
        <title>Three genomes in the algal genus Volvox reveal the fate of a haploid sex-determining region after a transition to homothallism.</title>
        <authorList>
            <person name="Yamamoto K."/>
            <person name="Hamaji T."/>
            <person name="Kawai-Toyooka H."/>
            <person name="Matsuzaki R."/>
            <person name="Takahashi F."/>
            <person name="Nishimura Y."/>
            <person name="Kawachi M."/>
            <person name="Noguchi H."/>
            <person name="Minakuchi Y."/>
            <person name="Umen J.G."/>
            <person name="Toyoda A."/>
            <person name="Nozaki H."/>
        </authorList>
    </citation>
    <scope>NUCLEOTIDE SEQUENCE</scope>
    <source>
        <strain evidence="2">NIES-3780</strain>
    </source>
</reference>
<comment type="caution">
    <text evidence="2">The sequence shown here is derived from an EMBL/GenBank/DDBJ whole genome shotgun (WGS) entry which is preliminary data.</text>
</comment>
<feature type="compositionally biased region" description="Low complexity" evidence="1">
    <location>
        <begin position="298"/>
        <end position="311"/>
    </location>
</feature>
<gene>
    <name evidence="2" type="ORF">Vafri_14668</name>
</gene>
<name>A0A8J4BJM5_9CHLO</name>
<organism evidence="2 3">
    <name type="scientific">Volvox africanus</name>
    <dbReference type="NCBI Taxonomy" id="51714"/>
    <lineage>
        <taxon>Eukaryota</taxon>
        <taxon>Viridiplantae</taxon>
        <taxon>Chlorophyta</taxon>
        <taxon>core chlorophytes</taxon>
        <taxon>Chlorophyceae</taxon>
        <taxon>CS clade</taxon>
        <taxon>Chlamydomonadales</taxon>
        <taxon>Volvocaceae</taxon>
        <taxon>Volvox</taxon>
    </lineage>
</organism>
<feature type="compositionally biased region" description="Low complexity" evidence="1">
    <location>
        <begin position="273"/>
        <end position="287"/>
    </location>
</feature>
<feature type="region of interest" description="Disordered" evidence="1">
    <location>
        <begin position="273"/>
        <end position="312"/>
    </location>
</feature>
<feature type="compositionally biased region" description="Low complexity" evidence="1">
    <location>
        <begin position="447"/>
        <end position="464"/>
    </location>
</feature>
<dbReference type="EMBL" id="BNCO01000038">
    <property type="protein sequence ID" value="GIL60049.1"/>
    <property type="molecule type" value="Genomic_DNA"/>
</dbReference>